<keyword evidence="2" id="KW-1185">Reference proteome</keyword>
<evidence type="ECO:0008006" key="3">
    <source>
        <dbReference type="Google" id="ProtNLM"/>
    </source>
</evidence>
<dbReference type="Gene3D" id="2.160.20.80">
    <property type="entry name" value="E3 ubiquitin-protein ligase SopA"/>
    <property type="match status" value="1"/>
</dbReference>
<dbReference type="Proteomes" id="UP000092164">
    <property type="component" value="Unassembled WGS sequence"/>
</dbReference>
<dbReference type="SUPFAM" id="SSF141571">
    <property type="entry name" value="Pentapeptide repeat-like"/>
    <property type="match status" value="1"/>
</dbReference>
<name>A0A1B7ZF84_9FLAO</name>
<organism evidence="1 2">
    <name type="scientific">Maribacter hydrothermalis</name>
    <dbReference type="NCBI Taxonomy" id="1836467"/>
    <lineage>
        <taxon>Bacteria</taxon>
        <taxon>Pseudomonadati</taxon>
        <taxon>Bacteroidota</taxon>
        <taxon>Flavobacteriia</taxon>
        <taxon>Flavobacteriales</taxon>
        <taxon>Flavobacteriaceae</taxon>
        <taxon>Maribacter</taxon>
    </lineage>
</organism>
<dbReference type="InterPro" id="IPR052949">
    <property type="entry name" value="PA_immunity-related"/>
</dbReference>
<evidence type="ECO:0000313" key="2">
    <source>
        <dbReference type="Proteomes" id="UP000092164"/>
    </source>
</evidence>
<proteinExistence type="predicted"/>
<comment type="caution">
    <text evidence="1">The sequence shown here is derived from an EMBL/GenBank/DDBJ whole genome shotgun (WGS) entry which is preliminary data.</text>
</comment>
<evidence type="ECO:0000313" key="1">
    <source>
        <dbReference type="EMBL" id="OBR42102.1"/>
    </source>
</evidence>
<dbReference type="STRING" id="1836467.BTR34_09925"/>
<dbReference type="KEGG" id="mart:BTR34_09925"/>
<gene>
    <name evidence="1" type="ORF">A9200_01555</name>
</gene>
<dbReference type="PANTHER" id="PTHR42999">
    <property type="entry name" value="ANTIBIOTIC RESISTANCE PROTEIN MCBG"/>
    <property type="match status" value="1"/>
</dbReference>
<dbReference type="AlphaFoldDB" id="A0A1B7ZF84"/>
<dbReference type="OrthoDB" id="67652at2"/>
<dbReference type="EMBL" id="LZFP01000001">
    <property type="protein sequence ID" value="OBR42102.1"/>
    <property type="molecule type" value="Genomic_DNA"/>
</dbReference>
<dbReference type="InterPro" id="IPR001646">
    <property type="entry name" value="5peptide_repeat"/>
</dbReference>
<dbReference type="Pfam" id="PF13599">
    <property type="entry name" value="Pentapeptide_4"/>
    <property type="match status" value="1"/>
</dbReference>
<dbReference type="RefSeq" id="WP_068480910.1">
    <property type="nucleotide sequence ID" value="NZ_CP018760.1"/>
</dbReference>
<dbReference type="PANTHER" id="PTHR42999:SF1">
    <property type="entry name" value="PENTAPEPTIDE REPEAT-CONTAINING PROTEIN"/>
    <property type="match status" value="1"/>
</dbReference>
<dbReference type="Pfam" id="PF00805">
    <property type="entry name" value="Pentapeptide"/>
    <property type="match status" value="1"/>
</dbReference>
<accession>A0A1B7ZF84</accession>
<reference evidence="2" key="1">
    <citation type="submission" date="2016-06" db="EMBL/GenBank/DDBJ databases">
        <authorList>
            <person name="Zhan P."/>
        </authorList>
    </citation>
    <scope>NUCLEOTIDE SEQUENCE [LARGE SCALE GENOMIC DNA]</scope>
    <source>
        <strain evidence="2">T28</strain>
    </source>
</reference>
<protein>
    <recommendedName>
        <fullName evidence="3">Pentapeptide repeat-containing protein</fullName>
    </recommendedName>
</protein>
<sequence length="190" mass="21894">MKKLIIDQNFKGENYTTTRLPRAEYENCIFESCDFSEGYLDNQIFLECEFMDCNLSNANIVNTTFKEVKFSHCKLMGLAFNTCHSFLMDLFFYNCNLSFAIFTDLKLTGQQFMSCKLNEAEFSNTDLSKAKFDECDLERAIFGRSNLQKTDFSTAINFSIDPENNSINGAIFTKDNLTGLLQKHKLKILK</sequence>